<dbReference type="EMBL" id="OENF01000022">
    <property type="protein sequence ID" value="SOS74757.1"/>
    <property type="molecule type" value="Genomic_DNA"/>
</dbReference>
<gene>
    <name evidence="1" type="ORF">TNO020_290001</name>
</gene>
<evidence type="ECO:0008006" key="3">
    <source>
        <dbReference type="Google" id="ProtNLM"/>
    </source>
</evidence>
<reference evidence="2" key="1">
    <citation type="submission" date="2017-11" db="EMBL/GenBank/DDBJ databases">
        <authorList>
            <person name="Duchaud E."/>
        </authorList>
    </citation>
    <scope>NUCLEOTIDE SEQUENCE [LARGE SCALE GENOMIC DNA]</scope>
    <source>
        <strain evidence="2">Tenacibaculum sp. TNO020</strain>
    </source>
</reference>
<keyword evidence="2" id="KW-1185">Reference proteome</keyword>
<accession>A0A2H1YIX8</accession>
<sequence>MNRNYILALITILTLNSCGKSEKEIKIEKKKIELVKIHKQKINVGKRKKITELTMQLQRFPDIYEKAEKEIEKIKIFKIGRAKSTKKRQLREAYNELSEIRDYEKKLKNEIAQSEYLKTFEFQKSPKNVMEYIFESAKKENFEDFRNLCDPYGENDRDVNQICFAEMLRNKEKQQLIDMFKNGRIIGDIKINGNSAVIEFAYGLNSNKLQKMGLVKRNDLWYLSSL</sequence>
<dbReference type="RefSeq" id="WP_101917270.1">
    <property type="nucleotide sequence ID" value="NZ_OENF01000022.1"/>
</dbReference>
<dbReference type="OrthoDB" id="1427940at2"/>
<proteinExistence type="predicted"/>
<organism evidence="1 2">
    <name type="scientific">Tenacibaculum piscium</name>
    <dbReference type="NCBI Taxonomy" id="1458515"/>
    <lineage>
        <taxon>Bacteria</taxon>
        <taxon>Pseudomonadati</taxon>
        <taxon>Bacteroidota</taxon>
        <taxon>Flavobacteriia</taxon>
        <taxon>Flavobacteriales</taxon>
        <taxon>Flavobacteriaceae</taxon>
        <taxon>Tenacibaculum</taxon>
    </lineage>
</organism>
<dbReference type="Proteomes" id="UP000234211">
    <property type="component" value="Unassembled WGS sequence"/>
</dbReference>
<evidence type="ECO:0000313" key="2">
    <source>
        <dbReference type="Proteomes" id="UP000234211"/>
    </source>
</evidence>
<dbReference type="AlphaFoldDB" id="A0A2H1YIX8"/>
<evidence type="ECO:0000313" key="1">
    <source>
        <dbReference type="EMBL" id="SOS74757.1"/>
    </source>
</evidence>
<name>A0A2H1YIX8_9FLAO</name>
<protein>
    <recommendedName>
        <fullName evidence="3">DUF4878 domain-containing protein</fullName>
    </recommendedName>
</protein>